<evidence type="ECO:0000259" key="1">
    <source>
        <dbReference type="PROSITE" id="PS51819"/>
    </source>
</evidence>
<proteinExistence type="predicted"/>
<dbReference type="InterPro" id="IPR029068">
    <property type="entry name" value="Glyas_Bleomycin-R_OHBP_Dase"/>
</dbReference>
<dbReference type="SUPFAM" id="SSF54593">
    <property type="entry name" value="Glyoxalase/Bleomycin resistance protein/Dihydroxybiphenyl dioxygenase"/>
    <property type="match status" value="1"/>
</dbReference>
<protein>
    <recommendedName>
        <fullName evidence="1">VOC domain-containing protein</fullName>
    </recommendedName>
</protein>
<dbReference type="EMBL" id="SNWI01000001">
    <property type="protein sequence ID" value="TDO05677.1"/>
    <property type="molecule type" value="Genomic_DNA"/>
</dbReference>
<accession>A0A4R6HCB5</accession>
<dbReference type="InterPro" id="IPR037523">
    <property type="entry name" value="VOC_core"/>
</dbReference>
<sequence>MNMENLKDAIVWAEIPVLNFERAKAFYSSILNCELYEQMMGSLRMGFLPMDPESKGVGGTIVQGHGYTPSALGTKVYLNGGKDLTKILNRIEPANGKIIQPKTKITDEIGYFAIFEDTEGNHVCVHSLD</sequence>
<name>A0A4R6HCB5_9BACT</name>
<dbReference type="AlphaFoldDB" id="A0A4R6HCB5"/>
<gene>
    <name evidence="2" type="ORF">DET52_1011041</name>
</gene>
<comment type="caution">
    <text evidence="2">The sequence shown here is derived from an EMBL/GenBank/DDBJ whole genome shotgun (WGS) entry which is preliminary data.</text>
</comment>
<feature type="domain" description="VOC" evidence="1">
    <location>
        <begin position="9"/>
        <end position="128"/>
    </location>
</feature>
<organism evidence="2 3">
    <name type="scientific">Sunxiuqinia elliptica</name>
    <dbReference type="NCBI Taxonomy" id="655355"/>
    <lineage>
        <taxon>Bacteria</taxon>
        <taxon>Pseudomonadati</taxon>
        <taxon>Bacteroidota</taxon>
        <taxon>Bacteroidia</taxon>
        <taxon>Marinilabiliales</taxon>
        <taxon>Prolixibacteraceae</taxon>
        <taxon>Sunxiuqinia</taxon>
    </lineage>
</organism>
<reference evidence="2 3" key="1">
    <citation type="submission" date="2019-03" db="EMBL/GenBank/DDBJ databases">
        <title>Freshwater and sediment microbial communities from various areas in North America, analyzing microbe dynamics in response to fracking.</title>
        <authorList>
            <person name="Lamendella R."/>
        </authorList>
    </citation>
    <scope>NUCLEOTIDE SEQUENCE [LARGE SCALE GENOMIC DNA]</scope>
    <source>
        <strain evidence="2 3">114D</strain>
    </source>
</reference>
<evidence type="ECO:0000313" key="3">
    <source>
        <dbReference type="Proteomes" id="UP000294848"/>
    </source>
</evidence>
<dbReference type="Proteomes" id="UP000294848">
    <property type="component" value="Unassembled WGS sequence"/>
</dbReference>
<dbReference type="Pfam" id="PF00903">
    <property type="entry name" value="Glyoxalase"/>
    <property type="match status" value="1"/>
</dbReference>
<dbReference type="Gene3D" id="3.10.180.10">
    <property type="entry name" value="2,3-Dihydroxybiphenyl 1,2-Dioxygenase, domain 1"/>
    <property type="match status" value="1"/>
</dbReference>
<dbReference type="PROSITE" id="PS51819">
    <property type="entry name" value="VOC"/>
    <property type="match status" value="1"/>
</dbReference>
<evidence type="ECO:0000313" key="2">
    <source>
        <dbReference type="EMBL" id="TDO05677.1"/>
    </source>
</evidence>
<dbReference type="InterPro" id="IPR004360">
    <property type="entry name" value="Glyas_Fos-R_dOase_dom"/>
</dbReference>
<dbReference type="CDD" id="cd07247">
    <property type="entry name" value="SgaA_N_like"/>
    <property type="match status" value="1"/>
</dbReference>